<sequence>MIFPLVHSLLCLILFFISFLLSSLHNCFSGIDSSVVSVSDNESINVVLSFPLVIRVLLLEVFSGLTILNISDDGVVDDVNNVQLFLDFTIFGE</sequence>
<feature type="chain" id="PRO_5018240949" evidence="1">
    <location>
        <begin position="23"/>
        <end position="93"/>
    </location>
</feature>
<proteinExistence type="predicted"/>
<dbReference type="Proteomes" id="UP000269396">
    <property type="component" value="Unassembled WGS sequence"/>
</dbReference>
<name>A0A3P8EAB6_9TREM</name>
<evidence type="ECO:0000256" key="1">
    <source>
        <dbReference type="SAM" id="SignalP"/>
    </source>
</evidence>
<reference evidence="2 3" key="1">
    <citation type="submission" date="2018-11" db="EMBL/GenBank/DDBJ databases">
        <authorList>
            <consortium name="Pathogen Informatics"/>
        </authorList>
    </citation>
    <scope>NUCLEOTIDE SEQUENCE [LARGE SCALE GENOMIC DNA]</scope>
    <source>
        <strain>Denwood</strain>
        <strain evidence="3">Zambia</strain>
    </source>
</reference>
<accession>A0A3P8EAB6</accession>
<dbReference type="EMBL" id="UZAL01028472">
    <property type="protein sequence ID" value="VDP41484.1"/>
    <property type="molecule type" value="Genomic_DNA"/>
</dbReference>
<feature type="signal peptide" evidence="1">
    <location>
        <begin position="1"/>
        <end position="22"/>
    </location>
</feature>
<protein>
    <submittedName>
        <fullName evidence="2">Uncharacterized protein</fullName>
    </submittedName>
</protein>
<evidence type="ECO:0000313" key="2">
    <source>
        <dbReference type="EMBL" id="VDP41484.1"/>
    </source>
</evidence>
<organism evidence="2 3">
    <name type="scientific">Schistosoma mattheei</name>
    <dbReference type="NCBI Taxonomy" id="31246"/>
    <lineage>
        <taxon>Eukaryota</taxon>
        <taxon>Metazoa</taxon>
        <taxon>Spiralia</taxon>
        <taxon>Lophotrochozoa</taxon>
        <taxon>Platyhelminthes</taxon>
        <taxon>Trematoda</taxon>
        <taxon>Digenea</taxon>
        <taxon>Strigeidida</taxon>
        <taxon>Schistosomatoidea</taxon>
        <taxon>Schistosomatidae</taxon>
        <taxon>Schistosoma</taxon>
    </lineage>
</organism>
<dbReference type="AlphaFoldDB" id="A0A3P8EAB6"/>
<gene>
    <name evidence="2" type="ORF">SMTD_LOCUS7796</name>
</gene>
<keyword evidence="3" id="KW-1185">Reference proteome</keyword>
<evidence type="ECO:0000313" key="3">
    <source>
        <dbReference type="Proteomes" id="UP000269396"/>
    </source>
</evidence>
<keyword evidence="1" id="KW-0732">Signal</keyword>